<dbReference type="InterPro" id="IPR013783">
    <property type="entry name" value="Ig-like_fold"/>
</dbReference>
<organism evidence="4 5">
    <name type="scientific">Kuraishia capsulata CBS 1993</name>
    <dbReference type="NCBI Taxonomy" id="1382522"/>
    <lineage>
        <taxon>Eukaryota</taxon>
        <taxon>Fungi</taxon>
        <taxon>Dikarya</taxon>
        <taxon>Ascomycota</taxon>
        <taxon>Saccharomycotina</taxon>
        <taxon>Pichiomycetes</taxon>
        <taxon>Pichiales</taxon>
        <taxon>Pichiaceae</taxon>
        <taxon>Kuraishia</taxon>
    </lineage>
</organism>
<dbReference type="Pfam" id="PF07632">
    <property type="entry name" value="Sde182_NH-like"/>
    <property type="match status" value="1"/>
</dbReference>
<evidence type="ECO:0000313" key="4">
    <source>
        <dbReference type="EMBL" id="CDK26250.1"/>
    </source>
</evidence>
<evidence type="ECO:0000259" key="2">
    <source>
        <dbReference type="Pfam" id="PF07632"/>
    </source>
</evidence>
<reference evidence="4" key="1">
    <citation type="submission" date="2013-12" db="EMBL/GenBank/DDBJ databases">
        <authorList>
            <person name="Genoscope - CEA"/>
        </authorList>
    </citation>
    <scope>NUCLEOTIDE SEQUENCE</scope>
    <source>
        <strain evidence="4">CBS 1993</strain>
    </source>
</reference>
<dbReference type="Gene3D" id="2.60.40.10">
    <property type="entry name" value="Immunoglobulins"/>
    <property type="match status" value="1"/>
</dbReference>
<dbReference type="RefSeq" id="XP_022458257.1">
    <property type="nucleotide sequence ID" value="XM_022604480.1"/>
</dbReference>
<dbReference type="InterPro" id="IPR036452">
    <property type="entry name" value="Ribo_hydro-like"/>
</dbReference>
<name>W6MVF2_9ASCO</name>
<feature type="domain" description="Cellulose-binding Sde182 nucleoside hydrolase-like" evidence="2">
    <location>
        <begin position="30"/>
        <end position="296"/>
    </location>
</feature>
<feature type="signal peptide" evidence="1">
    <location>
        <begin position="1"/>
        <end position="18"/>
    </location>
</feature>
<keyword evidence="5" id="KW-1185">Reference proteome</keyword>
<dbReference type="GeneID" id="34519645"/>
<dbReference type="Proteomes" id="UP000019384">
    <property type="component" value="Unassembled WGS sequence"/>
</dbReference>
<dbReference type="STRING" id="1382522.W6MVF2"/>
<reference evidence="4" key="2">
    <citation type="submission" date="2014-02" db="EMBL/GenBank/DDBJ databases">
        <title>Complete DNA sequence of /Kuraishia capsulata/ illustrates novel genomic features among budding yeasts (/Saccharomycotina/).</title>
        <authorList>
            <person name="Morales L."/>
            <person name="Noel B."/>
            <person name="Porcel B."/>
            <person name="Marcet-Houben M."/>
            <person name="Hullo M-F."/>
            <person name="Sacerdot C."/>
            <person name="Tekaia F."/>
            <person name="Leh-Louis V."/>
            <person name="Despons L."/>
            <person name="Khanna V."/>
            <person name="Aury J-M."/>
            <person name="Barbe V."/>
            <person name="Couloux A."/>
            <person name="Labadie K."/>
            <person name="Pelletier E."/>
            <person name="Souciet J-L."/>
            <person name="Boekhout T."/>
            <person name="Gabaldon T."/>
            <person name="Wincker P."/>
            <person name="Dujon B."/>
        </authorList>
    </citation>
    <scope>NUCLEOTIDE SEQUENCE</scope>
    <source>
        <strain evidence="4">CBS 1993</strain>
    </source>
</reference>
<dbReference type="Pfam" id="PF21027">
    <property type="entry name" value="Sde0182_C"/>
    <property type="match status" value="1"/>
</dbReference>
<dbReference type="HOGENOM" id="CLU_029266_0_0_1"/>
<evidence type="ECO:0000259" key="3">
    <source>
        <dbReference type="Pfam" id="PF21027"/>
    </source>
</evidence>
<dbReference type="InterPro" id="IPR011483">
    <property type="entry name" value="Sde182_NH-like"/>
</dbReference>
<accession>W6MVF2</accession>
<feature type="chain" id="PRO_5004879180" description="DUF1593 domain-containing protein" evidence="1">
    <location>
        <begin position="19"/>
        <end position="502"/>
    </location>
</feature>
<dbReference type="InterPro" id="IPR048527">
    <property type="entry name" value="Sde182_C"/>
</dbReference>
<sequence>MLISHFLATALCIVLVWAKSIPSKDIKPNVFILTDISNEPDDAESLVRMLLYSNEINVSGIVATTSYWLNDTIHDEDIYPILNAYEKVHPNLLKHSPSYPPASYFRKIVSTGYPVYGLAALKYEKISTGASKLIEAVDKTSPDETIWILVWGGAGVLAESLNEISKTRSTEEVENFIKKLRVYSISDQDDAGVWIRYRYPAIFYISSSHGFNQYSLSTWVGISGESYNRFEEGGPDSSYVAKDWLSKYIRHASPLGEAYPEYMFIMEGDTPSLLHVLPNGLNDPESPKHGGWGGRYDLIDISGQINHYADVTDDVLGKDGKWHCSNKATIWRWRDAYQNDFAGRMQWTVKSFNDANHAPIVIVNGSDSATPLELKVEAGTTVYLDASATYDLDKKDKLEFRWFHYRDVTATNSNTFKEVPEIAVSGNTTKVVSFKVPEFEKACIHHFGRYKGADHCKSYHIILEVTDSGSPPMRGYKRVILRTHPSFSDQKSREEPAGHDEL</sequence>
<evidence type="ECO:0008006" key="6">
    <source>
        <dbReference type="Google" id="ProtNLM"/>
    </source>
</evidence>
<dbReference type="EMBL" id="HG793126">
    <property type="protein sequence ID" value="CDK26250.1"/>
    <property type="molecule type" value="Genomic_DNA"/>
</dbReference>
<dbReference type="AlphaFoldDB" id="W6MVF2"/>
<proteinExistence type="predicted"/>
<evidence type="ECO:0000313" key="5">
    <source>
        <dbReference type="Proteomes" id="UP000019384"/>
    </source>
</evidence>
<gene>
    <name evidence="4" type="ORF">KUCA_T00002221001</name>
</gene>
<keyword evidence="1" id="KW-0732">Signal</keyword>
<dbReference type="GO" id="GO:0016799">
    <property type="term" value="F:hydrolase activity, hydrolyzing N-glycosyl compounds"/>
    <property type="evidence" value="ECO:0007669"/>
    <property type="project" value="InterPro"/>
</dbReference>
<feature type="domain" description="Cellulose-binding Sde182 C-terminal" evidence="3">
    <location>
        <begin position="381"/>
        <end position="482"/>
    </location>
</feature>
<protein>
    <recommendedName>
        <fullName evidence="6">DUF1593 domain-containing protein</fullName>
    </recommendedName>
</protein>
<evidence type="ECO:0000256" key="1">
    <source>
        <dbReference type="SAM" id="SignalP"/>
    </source>
</evidence>
<dbReference type="Gene3D" id="3.90.245.10">
    <property type="entry name" value="Ribonucleoside hydrolase-like"/>
    <property type="match status" value="1"/>
</dbReference>
<dbReference type="OrthoDB" id="3592035at2759"/>